<evidence type="ECO:0000256" key="1">
    <source>
        <dbReference type="SAM" id="Phobius"/>
    </source>
</evidence>
<accession>A0A3B0WDB2</accession>
<gene>
    <name evidence="3" type="ORF">MNBD_GAMMA04-573</name>
</gene>
<protein>
    <recommendedName>
        <fullName evidence="2">RES domain-containing protein</fullName>
    </recommendedName>
</protein>
<feature type="domain" description="RES" evidence="2">
    <location>
        <begin position="6"/>
        <end position="80"/>
    </location>
</feature>
<organism evidence="3">
    <name type="scientific">hydrothermal vent metagenome</name>
    <dbReference type="NCBI Taxonomy" id="652676"/>
    <lineage>
        <taxon>unclassified sequences</taxon>
        <taxon>metagenomes</taxon>
        <taxon>ecological metagenomes</taxon>
    </lineage>
</organism>
<dbReference type="EMBL" id="UOFB01000333">
    <property type="protein sequence ID" value="VAW49212.1"/>
    <property type="molecule type" value="Genomic_DNA"/>
</dbReference>
<keyword evidence="1" id="KW-0812">Transmembrane</keyword>
<keyword evidence="1" id="KW-0472">Membrane</keyword>
<reference evidence="3" key="1">
    <citation type="submission" date="2018-06" db="EMBL/GenBank/DDBJ databases">
        <authorList>
            <person name="Zhirakovskaya E."/>
        </authorList>
    </citation>
    <scope>NUCLEOTIDE SEQUENCE</scope>
</reference>
<keyword evidence="1" id="KW-1133">Transmembrane helix</keyword>
<sequence>MSSIKAYRIVKSKWVNTAFDGEGAKRYGGRWNSKGVVCVYLANSISLAMLEILVHINQQSLLKHYQLFELELPIKQIQRLDP</sequence>
<feature type="non-terminal residue" evidence="3">
    <location>
        <position position="82"/>
    </location>
</feature>
<feature type="transmembrane region" description="Helical" evidence="1">
    <location>
        <begin position="35"/>
        <end position="56"/>
    </location>
</feature>
<proteinExistence type="predicted"/>
<dbReference type="InterPro" id="IPR014914">
    <property type="entry name" value="RES_dom"/>
</dbReference>
<dbReference type="AlphaFoldDB" id="A0A3B0WDB2"/>
<evidence type="ECO:0000259" key="2">
    <source>
        <dbReference type="Pfam" id="PF08808"/>
    </source>
</evidence>
<name>A0A3B0WDB2_9ZZZZ</name>
<dbReference type="Pfam" id="PF08808">
    <property type="entry name" value="RES"/>
    <property type="match status" value="1"/>
</dbReference>
<evidence type="ECO:0000313" key="3">
    <source>
        <dbReference type="EMBL" id="VAW49212.1"/>
    </source>
</evidence>